<feature type="coiled-coil region" evidence="9">
    <location>
        <begin position="405"/>
        <end position="432"/>
    </location>
</feature>
<keyword evidence="4" id="KW-0808">Transferase</keyword>
<evidence type="ECO:0000256" key="10">
    <source>
        <dbReference type="SAM" id="Phobius"/>
    </source>
</evidence>
<sequence>MCKGIGHAHREQYAETVNFIYWYSGILDIIKKYSAIVVYFACMIRHTTLFCLLISIALWSKAQLPLDEHKYADSLQTVLNKATNDTVRAKSSYLLSYYWVFKDAAKARVYLDQGRQYARNNPFQTAVSWFYEGIIFYATGDIPKSEVAFLKADSLLTPFNTKPAKQFRAQALHNYGVLQQAKGDEKGFAEVLLNRSIPLAKESGDTSGLAKNYHDLALTFKNTTQYEKASVWVLTAIRLFRELHATAELATAYVTAAENYVLWEKYDLAKPMLDSANAMLAPFPENPLYLDYYAAESIYYNAVKDHKNALVSTDKGIRLAKQLHRGYEEQRLLLQKFYAHFNQKDYRNARPVLTYLLAQPEMMSQITNRLQLYKGMAETNAGLGNMQDAYKWSEQYSKLSDSVHESQLKTDIQALELKYNDAENQKKITTLKAENDKAALTARNTRLVNWFLASVSVLLLIAAVLGLLYFRNNKKLSEQKDLNHQQQLKELAQQQQIQFSQAMLQGEERERRRLAGDLHDGLGGMLAGVKMNLTGLTVAAPVAQDNDLNKVIGQLDHSISELRRIARNMMPEALLKLGLETALKDLCESVMTDQVRVGFQSYGIEKTIPQQTQVTIYRIVQELLTNAIRHGHASSILLQCSQNEGVFFVTLEDNGKGFDPQNAARAKGIGLSNVKSRVDYLNGKMDIASVINEGTTINIELYVAG</sequence>
<dbReference type="Proteomes" id="UP000263900">
    <property type="component" value="Chromosome"/>
</dbReference>
<dbReference type="SUPFAM" id="SSF48452">
    <property type="entry name" value="TPR-like"/>
    <property type="match status" value="1"/>
</dbReference>
<dbReference type="GO" id="GO:0000155">
    <property type="term" value="F:phosphorelay sensor kinase activity"/>
    <property type="evidence" value="ECO:0007669"/>
    <property type="project" value="InterPro"/>
</dbReference>
<keyword evidence="9" id="KW-0175">Coiled coil</keyword>
<gene>
    <name evidence="12" type="ORF">D3H65_02240</name>
</gene>
<keyword evidence="3" id="KW-0597">Phosphoprotein</keyword>
<feature type="transmembrane region" description="Helical" evidence="10">
    <location>
        <begin position="450"/>
        <end position="470"/>
    </location>
</feature>
<evidence type="ECO:0000256" key="1">
    <source>
        <dbReference type="ARBA" id="ARBA00000085"/>
    </source>
</evidence>
<dbReference type="GO" id="GO:0046983">
    <property type="term" value="F:protein dimerization activity"/>
    <property type="evidence" value="ECO:0007669"/>
    <property type="project" value="InterPro"/>
</dbReference>
<evidence type="ECO:0000256" key="7">
    <source>
        <dbReference type="ARBA" id="ARBA00022840"/>
    </source>
</evidence>
<reference evidence="12 13" key="1">
    <citation type="submission" date="2018-09" db="EMBL/GenBank/DDBJ databases">
        <title>Genome sequencing of strain 6GH32-13.</title>
        <authorList>
            <person name="Weon H.-Y."/>
            <person name="Heo J."/>
            <person name="Kwon S.-W."/>
        </authorList>
    </citation>
    <scope>NUCLEOTIDE SEQUENCE [LARGE SCALE GENOMIC DNA]</scope>
    <source>
        <strain evidence="12 13">5GH32-13</strain>
    </source>
</reference>
<comment type="catalytic activity">
    <reaction evidence="1">
        <text>ATP + protein L-histidine = ADP + protein N-phospho-L-histidine.</text>
        <dbReference type="EC" id="2.7.13.3"/>
    </reaction>
</comment>
<keyword evidence="6" id="KW-0418">Kinase</keyword>
<dbReference type="PANTHER" id="PTHR24421:SF10">
    <property type="entry name" value="NITRATE_NITRITE SENSOR PROTEIN NARQ"/>
    <property type="match status" value="1"/>
</dbReference>
<dbReference type="GO" id="GO:0016020">
    <property type="term" value="C:membrane"/>
    <property type="evidence" value="ECO:0007669"/>
    <property type="project" value="InterPro"/>
</dbReference>
<dbReference type="InterPro" id="IPR011990">
    <property type="entry name" value="TPR-like_helical_dom_sf"/>
</dbReference>
<organism evidence="12 13">
    <name type="scientific">Paraflavitalea soli</name>
    <dbReference type="NCBI Taxonomy" id="2315862"/>
    <lineage>
        <taxon>Bacteria</taxon>
        <taxon>Pseudomonadati</taxon>
        <taxon>Bacteroidota</taxon>
        <taxon>Chitinophagia</taxon>
        <taxon>Chitinophagales</taxon>
        <taxon>Chitinophagaceae</taxon>
        <taxon>Paraflavitalea</taxon>
    </lineage>
</organism>
<evidence type="ECO:0000256" key="6">
    <source>
        <dbReference type="ARBA" id="ARBA00022777"/>
    </source>
</evidence>
<evidence type="ECO:0000256" key="8">
    <source>
        <dbReference type="ARBA" id="ARBA00023012"/>
    </source>
</evidence>
<evidence type="ECO:0000256" key="5">
    <source>
        <dbReference type="ARBA" id="ARBA00022741"/>
    </source>
</evidence>
<dbReference type="GO" id="GO:0005524">
    <property type="term" value="F:ATP binding"/>
    <property type="evidence" value="ECO:0007669"/>
    <property type="project" value="UniProtKB-KW"/>
</dbReference>
<evidence type="ECO:0000256" key="2">
    <source>
        <dbReference type="ARBA" id="ARBA00012438"/>
    </source>
</evidence>
<accession>A0A3B7MI27</accession>
<dbReference type="Pfam" id="PF07730">
    <property type="entry name" value="HisKA_3"/>
    <property type="match status" value="1"/>
</dbReference>
<keyword evidence="10" id="KW-0472">Membrane</keyword>
<dbReference type="InterPro" id="IPR005467">
    <property type="entry name" value="His_kinase_dom"/>
</dbReference>
<evidence type="ECO:0000256" key="4">
    <source>
        <dbReference type="ARBA" id="ARBA00022679"/>
    </source>
</evidence>
<keyword evidence="7" id="KW-0067">ATP-binding</keyword>
<keyword evidence="5" id="KW-0547">Nucleotide-binding</keyword>
<protein>
    <recommendedName>
        <fullName evidence="2">histidine kinase</fullName>
        <ecNumber evidence="2">2.7.13.3</ecNumber>
    </recommendedName>
</protein>
<dbReference type="PROSITE" id="PS50109">
    <property type="entry name" value="HIS_KIN"/>
    <property type="match status" value="1"/>
</dbReference>
<dbReference type="OrthoDB" id="617348at2"/>
<dbReference type="InterPro" id="IPR036890">
    <property type="entry name" value="HATPase_C_sf"/>
</dbReference>
<proteinExistence type="predicted"/>
<dbReference type="SMART" id="SM00387">
    <property type="entry name" value="HATPase_c"/>
    <property type="match status" value="1"/>
</dbReference>
<keyword evidence="10" id="KW-0812">Transmembrane</keyword>
<dbReference type="Gene3D" id="3.30.565.10">
    <property type="entry name" value="Histidine kinase-like ATPase, C-terminal domain"/>
    <property type="match status" value="1"/>
</dbReference>
<name>A0A3B7MI27_9BACT</name>
<dbReference type="Pfam" id="PF02518">
    <property type="entry name" value="HATPase_c"/>
    <property type="match status" value="1"/>
</dbReference>
<evidence type="ECO:0000259" key="11">
    <source>
        <dbReference type="PROSITE" id="PS50109"/>
    </source>
</evidence>
<feature type="transmembrane region" description="Helical" evidence="10">
    <location>
        <begin position="36"/>
        <end position="59"/>
    </location>
</feature>
<dbReference type="InterPro" id="IPR011712">
    <property type="entry name" value="Sig_transdc_His_kin_sub3_dim/P"/>
</dbReference>
<dbReference type="InterPro" id="IPR003594">
    <property type="entry name" value="HATPase_dom"/>
</dbReference>
<dbReference type="AlphaFoldDB" id="A0A3B7MI27"/>
<dbReference type="PANTHER" id="PTHR24421">
    <property type="entry name" value="NITRATE/NITRITE SENSOR PROTEIN NARX-RELATED"/>
    <property type="match status" value="1"/>
</dbReference>
<evidence type="ECO:0000256" key="9">
    <source>
        <dbReference type="SAM" id="Coils"/>
    </source>
</evidence>
<dbReference type="EC" id="2.7.13.3" evidence="2"/>
<evidence type="ECO:0000256" key="3">
    <source>
        <dbReference type="ARBA" id="ARBA00022553"/>
    </source>
</evidence>
<dbReference type="EMBL" id="CP032157">
    <property type="protein sequence ID" value="AXY72859.1"/>
    <property type="molecule type" value="Genomic_DNA"/>
</dbReference>
<keyword evidence="10" id="KW-1133">Transmembrane helix</keyword>
<dbReference type="CDD" id="cd16917">
    <property type="entry name" value="HATPase_UhpB-NarQ-NarX-like"/>
    <property type="match status" value="1"/>
</dbReference>
<dbReference type="Gene3D" id="1.25.40.10">
    <property type="entry name" value="Tetratricopeptide repeat domain"/>
    <property type="match status" value="1"/>
</dbReference>
<dbReference type="SUPFAM" id="SSF55874">
    <property type="entry name" value="ATPase domain of HSP90 chaperone/DNA topoisomerase II/histidine kinase"/>
    <property type="match status" value="1"/>
</dbReference>
<dbReference type="KEGG" id="pseg:D3H65_02240"/>
<evidence type="ECO:0000313" key="13">
    <source>
        <dbReference type="Proteomes" id="UP000263900"/>
    </source>
</evidence>
<dbReference type="InterPro" id="IPR050482">
    <property type="entry name" value="Sensor_HK_TwoCompSys"/>
</dbReference>
<keyword evidence="13" id="KW-1185">Reference proteome</keyword>
<feature type="domain" description="Histidine kinase" evidence="11">
    <location>
        <begin position="513"/>
        <end position="705"/>
    </location>
</feature>
<evidence type="ECO:0000313" key="12">
    <source>
        <dbReference type="EMBL" id="AXY72859.1"/>
    </source>
</evidence>
<dbReference type="Gene3D" id="1.20.5.1930">
    <property type="match status" value="1"/>
</dbReference>
<keyword evidence="8" id="KW-0902">Two-component regulatory system</keyword>